<evidence type="ECO:0000313" key="2">
    <source>
        <dbReference type="EMBL" id="KFM72321.1"/>
    </source>
</evidence>
<organism evidence="2 3">
    <name type="scientific">Stegodyphus mimosarum</name>
    <name type="common">African social velvet spider</name>
    <dbReference type="NCBI Taxonomy" id="407821"/>
    <lineage>
        <taxon>Eukaryota</taxon>
        <taxon>Metazoa</taxon>
        <taxon>Ecdysozoa</taxon>
        <taxon>Arthropoda</taxon>
        <taxon>Chelicerata</taxon>
        <taxon>Arachnida</taxon>
        <taxon>Araneae</taxon>
        <taxon>Araneomorphae</taxon>
        <taxon>Entelegynae</taxon>
        <taxon>Eresoidea</taxon>
        <taxon>Eresidae</taxon>
        <taxon>Stegodyphus</taxon>
    </lineage>
</organism>
<accession>A0A087U4N2</accession>
<feature type="chain" id="PRO_5001830190" evidence="1">
    <location>
        <begin position="21"/>
        <end position="141"/>
    </location>
</feature>
<name>A0A087U4N2_STEMI</name>
<dbReference type="AlphaFoldDB" id="A0A087U4N2"/>
<keyword evidence="1" id="KW-0732">Signal</keyword>
<gene>
    <name evidence="2" type="ORF">X975_18870</name>
</gene>
<protein>
    <submittedName>
        <fullName evidence="2">Uncharacterized protein</fullName>
    </submittedName>
</protein>
<feature type="non-terminal residue" evidence="2">
    <location>
        <position position="141"/>
    </location>
</feature>
<feature type="signal peptide" evidence="1">
    <location>
        <begin position="1"/>
        <end position="20"/>
    </location>
</feature>
<keyword evidence="3" id="KW-1185">Reference proteome</keyword>
<dbReference type="Proteomes" id="UP000054359">
    <property type="component" value="Unassembled WGS sequence"/>
</dbReference>
<evidence type="ECO:0000256" key="1">
    <source>
        <dbReference type="SAM" id="SignalP"/>
    </source>
</evidence>
<proteinExistence type="predicted"/>
<dbReference type="OrthoDB" id="10596215at2759"/>
<reference evidence="2 3" key="1">
    <citation type="submission" date="2013-11" db="EMBL/GenBank/DDBJ databases">
        <title>Genome sequencing of Stegodyphus mimosarum.</title>
        <authorList>
            <person name="Bechsgaard J."/>
        </authorList>
    </citation>
    <scope>NUCLEOTIDE SEQUENCE [LARGE SCALE GENOMIC DNA]</scope>
</reference>
<evidence type="ECO:0000313" key="3">
    <source>
        <dbReference type="Proteomes" id="UP000054359"/>
    </source>
</evidence>
<sequence>MHFSAVIVMTFMAVIPVTFSEGISQEQVEIVQLIMCLNETEIMADEIVDCMRKSEGFERYDEIQMRCLNNLSSPQSDVVRDYICESDSEDLYKGMVCMEEEMENAPDKKELEEHMKSSQECFEDLLAEWLTEFEESENEYD</sequence>
<dbReference type="EMBL" id="KK118138">
    <property type="protein sequence ID" value="KFM72321.1"/>
    <property type="molecule type" value="Genomic_DNA"/>
</dbReference>